<evidence type="ECO:0000259" key="11">
    <source>
        <dbReference type="PROSITE" id="PS50885"/>
    </source>
</evidence>
<gene>
    <name evidence="12" type="ORF">L248_0055</name>
</gene>
<protein>
    <recommendedName>
        <fullName evidence="3">histidine kinase</fullName>
        <ecNumber evidence="3">2.7.13.3</ecNumber>
    </recommendedName>
</protein>
<dbReference type="CDD" id="cd00075">
    <property type="entry name" value="HATPase"/>
    <property type="match status" value="1"/>
</dbReference>
<feature type="domain" description="Histidine kinase" evidence="10">
    <location>
        <begin position="277"/>
        <end position="493"/>
    </location>
</feature>
<dbReference type="Gene3D" id="6.10.340.10">
    <property type="match status" value="1"/>
</dbReference>
<keyword evidence="9" id="KW-0812">Transmembrane</keyword>
<dbReference type="eggNOG" id="COG5002">
    <property type="taxonomic scope" value="Bacteria"/>
</dbReference>
<evidence type="ECO:0000256" key="4">
    <source>
        <dbReference type="ARBA" id="ARBA00022553"/>
    </source>
</evidence>
<dbReference type="SMART" id="SM00304">
    <property type="entry name" value="HAMP"/>
    <property type="match status" value="1"/>
</dbReference>
<dbReference type="eggNOG" id="COG5000">
    <property type="taxonomic scope" value="Bacteria"/>
</dbReference>
<evidence type="ECO:0000256" key="5">
    <source>
        <dbReference type="ARBA" id="ARBA00022679"/>
    </source>
</evidence>
<dbReference type="InterPro" id="IPR004358">
    <property type="entry name" value="Sig_transdc_His_kin-like_C"/>
</dbReference>
<accession>U4TNC8</accession>
<dbReference type="Proteomes" id="UP000030647">
    <property type="component" value="Unassembled WGS sequence"/>
</dbReference>
<comment type="catalytic activity">
    <reaction evidence="1">
        <text>ATP + protein L-histidine = ADP + protein N-phospho-L-histidine.</text>
        <dbReference type="EC" id="2.7.13.3"/>
    </reaction>
</comment>
<dbReference type="InterPro" id="IPR005467">
    <property type="entry name" value="His_kinase_dom"/>
</dbReference>
<dbReference type="GO" id="GO:0000155">
    <property type="term" value="F:phosphorelay sensor kinase activity"/>
    <property type="evidence" value="ECO:0007669"/>
    <property type="project" value="InterPro"/>
</dbReference>
<evidence type="ECO:0000256" key="8">
    <source>
        <dbReference type="ARBA" id="ARBA00023136"/>
    </source>
</evidence>
<keyword evidence="8 9" id="KW-0472">Membrane</keyword>
<dbReference type="HOGENOM" id="CLU_000445_89_6_9"/>
<dbReference type="FunFam" id="3.30.565.10:FF:000006">
    <property type="entry name" value="Sensor histidine kinase WalK"/>
    <property type="match status" value="1"/>
</dbReference>
<dbReference type="PANTHER" id="PTHR43047:SF72">
    <property type="entry name" value="OSMOSENSING HISTIDINE PROTEIN KINASE SLN1"/>
    <property type="match status" value="1"/>
</dbReference>
<dbReference type="FunFam" id="1.10.287.130:FF:000001">
    <property type="entry name" value="Two-component sensor histidine kinase"/>
    <property type="match status" value="1"/>
</dbReference>
<keyword evidence="5" id="KW-0808">Transferase</keyword>
<evidence type="ECO:0000256" key="2">
    <source>
        <dbReference type="ARBA" id="ARBA00004370"/>
    </source>
</evidence>
<dbReference type="InterPro" id="IPR036097">
    <property type="entry name" value="HisK_dim/P_sf"/>
</dbReference>
<keyword evidence="13" id="KW-1185">Reference proteome</keyword>
<organism evidence="12 13">
    <name type="scientific">Schleiferilactobacillus shenzhenensis LY-73</name>
    <dbReference type="NCBI Taxonomy" id="1231336"/>
    <lineage>
        <taxon>Bacteria</taxon>
        <taxon>Bacillati</taxon>
        <taxon>Bacillota</taxon>
        <taxon>Bacilli</taxon>
        <taxon>Lactobacillales</taxon>
        <taxon>Lactobacillaceae</taxon>
        <taxon>Schleiferilactobacillus</taxon>
    </lineage>
</organism>
<sequence>MKLIYQLMISFFAVILTVIFIVGGTVLNYYSNYVYSNTFEQLTGYGQNAEQLVMSSETGVKGQYQISPSMIHKIEQVFTNQRVNFTIYSKADNESNDNVRVYPTDGDLGHRPMPDHLSKEYWSRLQKSEYIRDVSSSGKLLGGQQSPKGAQPQAYVVVPWFYQNKMFAAIVVSARVADIDSNIAQIESNLFVALIISLVLALILAYLLARYQVSRVNRVRHAAHEVADGNFDIDLPSKHRDEIDDLATDFNIMAKSLRDSQTEIERQEERRKEFMANAAHEMRTPLTTINGLLEGLAYDAIPEESKGKSIELMRGETKRLIRLVNDNLDYEKIRTGQIKLSRRQFDAMGPLHNIVTQLTKKAADAKDKLTLEGESPVSVYADYDRFVQIIFNVVQNAIQFTQDGQITIKAERGFHEAVFTVSDTGIGMTPDQVKNIWDRYYKADPSRKNTKYGESGLGLSIVHSLVKQHGGTIKVTSELHKGTTFKLTFPDATDADAMESASHRKRGA</sequence>
<evidence type="ECO:0000256" key="6">
    <source>
        <dbReference type="ARBA" id="ARBA00022777"/>
    </source>
</evidence>
<dbReference type="SUPFAM" id="SSF158472">
    <property type="entry name" value="HAMP domain-like"/>
    <property type="match status" value="1"/>
</dbReference>
<keyword evidence="7" id="KW-0902">Two-component regulatory system</keyword>
<comment type="subcellular location">
    <subcellularLocation>
        <location evidence="2">Membrane</location>
    </subcellularLocation>
</comment>
<dbReference type="EC" id="2.7.13.3" evidence="3"/>
<feature type="transmembrane region" description="Helical" evidence="9">
    <location>
        <begin position="7"/>
        <end position="30"/>
    </location>
</feature>
<feature type="transmembrane region" description="Helical" evidence="9">
    <location>
        <begin position="190"/>
        <end position="209"/>
    </location>
</feature>
<dbReference type="Gene3D" id="3.30.565.10">
    <property type="entry name" value="Histidine kinase-like ATPase, C-terminal domain"/>
    <property type="match status" value="1"/>
</dbReference>
<keyword evidence="6" id="KW-0418">Kinase</keyword>
<dbReference type="PROSITE" id="PS50109">
    <property type="entry name" value="HIS_KIN"/>
    <property type="match status" value="1"/>
</dbReference>
<dbReference type="RefSeq" id="WP_022528002.1">
    <property type="nucleotide sequence ID" value="NZ_KI271582.1"/>
</dbReference>
<feature type="domain" description="HAMP" evidence="11">
    <location>
        <begin position="210"/>
        <end position="262"/>
    </location>
</feature>
<dbReference type="InterPro" id="IPR003594">
    <property type="entry name" value="HATPase_dom"/>
</dbReference>
<dbReference type="OrthoDB" id="3436at2"/>
<dbReference type="InterPro" id="IPR003660">
    <property type="entry name" value="HAMP_dom"/>
</dbReference>
<reference evidence="13" key="1">
    <citation type="journal article" date="2013" name="Genome Announc.">
        <title>Whole-Genome Sequencing of Lactobacillus shenzhenensis Strain LY-73T.</title>
        <authorList>
            <person name="Lin Z."/>
            <person name="Liu Z."/>
            <person name="Yang R."/>
            <person name="Zou Y."/>
            <person name="Wan D."/>
            <person name="Chen J."/>
            <person name="Guo M."/>
            <person name="Zhao J."/>
            <person name="Fang C."/>
            <person name="Yang R."/>
            <person name="Liu F."/>
        </authorList>
    </citation>
    <scope>NUCLEOTIDE SEQUENCE [LARGE SCALE GENOMIC DNA]</scope>
    <source>
        <strain evidence="13">LY-73</strain>
    </source>
</reference>
<evidence type="ECO:0000256" key="3">
    <source>
        <dbReference type="ARBA" id="ARBA00012438"/>
    </source>
</evidence>
<evidence type="ECO:0000256" key="9">
    <source>
        <dbReference type="SAM" id="Phobius"/>
    </source>
</evidence>
<dbReference type="Pfam" id="PF00512">
    <property type="entry name" value="HisKA"/>
    <property type="match status" value="1"/>
</dbReference>
<keyword evidence="4" id="KW-0597">Phosphoprotein</keyword>
<dbReference type="EMBL" id="KI271582">
    <property type="protein sequence ID" value="ERL66376.1"/>
    <property type="molecule type" value="Genomic_DNA"/>
</dbReference>
<dbReference type="InterPro" id="IPR003661">
    <property type="entry name" value="HisK_dim/P_dom"/>
</dbReference>
<name>U4TNC8_9LACO</name>
<dbReference type="PANTHER" id="PTHR43047">
    <property type="entry name" value="TWO-COMPONENT HISTIDINE PROTEIN KINASE"/>
    <property type="match status" value="1"/>
</dbReference>
<dbReference type="SMART" id="SM00388">
    <property type="entry name" value="HisKA"/>
    <property type="match status" value="1"/>
</dbReference>
<dbReference type="Pfam" id="PF02518">
    <property type="entry name" value="HATPase_c"/>
    <property type="match status" value="1"/>
</dbReference>
<dbReference type="GO" id="GO:0009927">
    <property type="term" value="F:histidine phosphotransfer kinase activity"/>
    <property type="evidence" value="ECO:0007669"/>
    <property type="project" value="TreeGrafter"/>
</dbReference>
<dbReference type="AlphaFoldDB" id="U4TNC8"/>
<evidence type="ECO:0000256" key="1">
    <source>
        <dbReference type="ARBA" id="ARBA00000085"/>
    </source>
</evidence>
<dbReference type="GO" id="GO:0005886">
    <property type="term" value="C:plasma membrane"/>
    <property type="evidence" value="ECO:0007669"/>
    <property type="project" value="TreeGrafter"/>
</dbReference>
<dbReference type="Pfam" id="PF00672">
    <property type="entry name" value="HAMP"/>
    <property type="match status" value="1"/>
</dbReference>
<dbReference type="SUPFAM" id="SSF47384">
    <property type="entry name" value="Homodimeric domain of signal transducing histidine kinase"/>
    <property type="match status" value="1"/>
</dbReference>
<dbReference type="PROSITE" id="PS50885">
    <property type="entry name" value="HAMP"/>
    <property type="match status" value="1"/>
</dbReference>
<evidence type="ECO:0000256" key="7">
    <source>
        <dbReference type="ARBA" id="ARBA00023012"/>
    </source>
</evidence>
<dbReference type="CDD" id="cd00082">
    <property type="entry name" value="HisKA"/>
    <property type="match status" value="1"/>
</dbReference>
<evidence type="ECO:0000313" key="13">
    <source>
        <dbReference type="Proteomes" id="UP000030647"/>
    </source>
</evidence>
<keyword evidence="9" id="KW-1133">Transmembrane helix</keyword>
<evidence type="ECO:0000259" key="10">
    <source>
        <dbReference type="PROSITE" id="PS50109"/>
    </source>
</evidence>
<dbReference type="SUPFAM" id="SSF55874">
    <property type="entry name" value="ATPase domain of HSP90 chaperone/DNA topoisomerase II/histidine kinase"/>
    <property type="match status" value="1"/>
</dbReference>
<dbReference type="SMART" id="SM00387">
    <property type="entry name" value="HATPase_c"/>
    <property type="match status" value="1"/>
</dbReference>
<dbReference type="InterPro" id="IPR036890">
    <property type="entry name" value="HATPase_C_sf"/>
</dbReference>
<dbReference type="PRINTS" id="PR00344">
    <property type="entry name" value="BCTRLSENSOR"/>
</dbReference>
<dbReference type="CDD" id="cd06225">
    <property type="entry name" value="HAMP"/>
    <property type="match status" value="1"/>
</dbReference>
<dbReference type="Gene3D" id="1.10.287.130">
    <property type="match status" value="1"/>
</dbReference>
<proteinExistence type="predicted"/>
<dbReference type="STRING" id="1231336.L248_0055"/>
<evidence type="ECO:0000313" key="12">
    <source>
        <dbReference type="EMBL" id="ERL66376.1"/>
    </source>
</evidence>